<organism evidence="4 5">
    <name type="scientific">Frankliniella occidentalis</name>
    <name type="common">Western flower thrips</name>
    <name type="synonym">Euthrips occidentalis</name>
    <dbReference type="NCBI Taxonomy" id="133901"/>
    <lineage>
        <taxon>Eukaryota</taxon>
        <taxon>Metazoa</taxon>
        <taxon>Ecdysozoa</taxon>
        <taxon>Arthropoda</taxon>
        <taxon>Hexapoda</taxon>
        <taxon>Insecta</taxon>
        <taxon>Pterygota</taxon>
        <taxon>Neoptera</taxon>
        <taxon>Paraneoptera</taxon>
        <taxon>Thysanoptera</taxon>
        <taxon>Terebrantia</taxon>
        <taxon>Thripoidea</taxon>
        <taxon>Thripidae</taxon>
        <taxon>Frankliniella</taxon>
    </lineage>
</organism>
<dbReference type="SMART" id="SM00248">
    <property type="entry name" value="ANK"/>
    <property type="match status" value="5"/>
</dbReference>
<feature type="repeat" description="ANK" evidence="2">
    <location>
        <begin position="227"/>
        <end position="259"/>
    </location>
</feature>
<dbReference type="GeneID" id="113214025"/>
<dbReference type="PROSITE" id="PS50088">
    <property type="entry name" value="ANK_REPEAT"/>
    <property type="match status" value="4"/>
</dbReference>
<dbReference type="KEGG" id="foc:113214025"/>
<reference evidence="5" key="1">
    <citation type="submission" date="2025-08" db="UniProtKB">
        <authorList>
            <consortium name="RefSeq"/>
        </authorList>
    </citation>
    <scope>IDENTIFICATION</scope>
    <source>
        <tissue evidence="5">Whole organism</tissue>
    </source>
</reference>
<proteinExistence type="predicted"/>
<dbReference type="FunFam" id="1.25.40.20:FF:000198">
    <property type="entry name" value="Myosin binding subunit, isoform P"/>
    <property type="match status" value="1"/>
</dbReference>
<feature type="compositionally biased region" description="Basic and acidic residues" evidence="3">
    <location>
        <begin position="346"/>
        <end position="359"/>
    </location>
</feature>
<dbReference type="CTD" id="40032"/>
<dbReference type="PANTHER" id="PTHR24179">
    <property type="entry name" value="PROTEIN PHOSPHATASE 1 REGULATORY SUBUNIT 12"/>
    <property type="match status" value="1"/>
</dbReference>
<keyword evidence="1" id="KW-0677">Repeat</keyword>
<sequence>MEHADLVAEMAHVEHLTTQERLHLARKRRIQQLKVWAAREKDWLRHQRKGRSNINKKQKHIFFNDSVMLLEAAARNDVEEVERLLKKGVNPDSTNEDGLTALHQCCIDDNERMMKLLLDYGANVNAEDSEKWTPLHAAATCGHLHLVRYLINSSANLLAVNADGNMPYDICEDEAALDHIESAMAARGVTQELIDDTRAATELKMLQDLEQHVAKYGTQGLEDHDHQGATPLHIAAANGYIRVVEFLLDQHVSTDVRDNDDWHPLHAAACWGHMEVLELLVQNGADLNAKTKHDETPADICEDAELRERIIQLRSEQETKRAAEAQRKRVRRSQSNTRTQSVRRTSIRDKTLTSKKDAQDEARLRLQAQEVFIVPVDNVDGPVPIVVSAPAPLPTPRSANLSSTQSNIRSPVPVPVVASPLTPVKSPSQTPIHSPSTMAPQATDEENDKQSIAPSPPGSRSLPEGQDNDSQLSCESGNVVPSSPTNSLAGSPTPLDLPAEAAYVTDTNGKINIHVSVTINAGTLADLKKQRASIRNGTVQSHSAAAAASAAASSNGSLLTATDAVGLPPPGCVKRFAGNTSDVVEDARSRRCCIIS</sequence>
<feature type="region of interest" description="Disordered" evidence="3">
    <location>
        <begin position="391"/>
        <end position="493"/>
    </location>
</feature>
<feature type="repeat" description="ANK" evidence="2">
    <location>
        <begin position="130"/>
        <end position="162"/>
    </location>
</feature>
<gene>
    <name evidence="5" type="primary">LOC113214025</name>
</gene>
<keyword evidence="2" id="KW-0040">ANK repeat</keyword>
<feature type="compositionally biased region" description="Polar residues" evidence="3">
    <location>
        <begin position="397"/>
        <end position="409"/>
    </location>
</feature>
<feature type="repeat" description="ANK" evidence="2">
    <location>
        <begin position="97"/>
        <end position="129"/>
    </location>
</feature>
<feature type="compositionally biased region" description="Polar residues" evidence="3">
    <location>
        <begin position="468"/>
        <end position="490"/>
    </location>
</feature>
<dbReference type="PRINTS" id="PR01415">
    <property type="entry name" value="ANKYRIN"/>
</dbReference>
<dbReference type="GO" id="GO:0004857">
    <property type="term" value="F:enzyme inhibitor activity"/>
    <property type="evidence" value="ECO:0007669"/>
    <property type="project" value="TreeGrafter"/>
</dbReference>
<feature type="repeat" description="ANK" evidence="2">
    <location>
        <begin position="260"/>
        <end position="292"/>
    </location>
</feature>
<dbReference type="InterPro" id="IPR002110">
    <property type="entry name" value="Ankyrin_rpt"/>
</dbReference>
<dbReference type="Proteomes" id="UP000504606">
    <property type="component" value="Unplaced"/>
</dbReference>
<dbReference type="RefSeq" id="XP_026289051.1">
    <property type="nucleotide sequence ID" value="XM_026433266.2"/>
</dbReference>
<evidence type="ECO:0000313" key="4">
    <source>
        <dbReference type="Proteomes" id="UP000504606"/>
    </source>
</evidence>
<dbReference type="GO" id="GO:0017020">
    <property type="term" value="F:myosin phosphatase regulator activity"/>
    <property type="evidence" value="ECO:0007669"/>
    <property type="project" value="TreeGrafter"/>
</dbReference>
<accession>A0A6J1TDW5</accession>
<dbReference type="OrthoDB" id="19014at2759"/>
<evidence type="ECO:0000256" key="1">
    <source>
        <dbReference type="ARBA" id="ARBA00022737"/>
    </source>
</evidence>
<dbReference type="Pfam" id="PF12796">
    <property type="entry name" value="Ank_2"/>
    <property type="match status" value="2"/>
</dbReference>
<feature type="region of interest" description="Disordered" evidence="3">
    <location>
        <begin position="317"/>
        <end position="359"/>
    </location>
</feature>
<feature type="compositionally biased region" description="Polar residues" evidence="3">
    <location>
        <begin position="425"/>
        <end position="440"/>
    </location>
</feature>
<dbReference type="PROSITE" id="PS50297">
    <property type="entry name" value="ANK_REP_REGION"/>
    <property type="match status" value="4"/>
</dbReference>
<dbReference type="InterPro" id="IPR036770">
    <property type="entry name" value="Ankyrin_rpt-contain_sf"/>
</dbReference>
<feature type="compositionally biased region" description="Polar residues" evidence="3">
    <location>
        <begin position="333"/>
        <end position="344"/>
    </location>
</feature>
<dbReference type="Gene3D" id="1.25.40.20">
    <property type="entry name" value="Ankyrin repeat-containing domain"/>
    <property type="match status" value="2"/>
</dbReference>
<evidence type="ECO:0000256" key="2">
    <source>
        <dbReference type="PROSITE-ProRule" id="PRU00023"/>
    </source>
</evidence>
<dbReference type="AlphaFoldDB" id="A0A6J1TDW5"/>
<keyword evidence="4" id="KW-1185">Reference proteome</keyword>
<name>A0A6J1TDW5_FRAOC</name>
<dbReference type="PANTHER" id="PTHR24179:SF29">
    <property type="entry name" value="LD46604P"/>
    <property type="match status" value="1"/>
</dbReference>
<feature type="compositionally biased region" description="Basic and acidic residues" evidence="3">
    <location>
        <begin position="317"/>
        <end position="327"/>
    </location>
</feature>
<dbReference type="GO" id="GO:0005737">
    <property type="term" value="C:cytoplasm"/>
    <property type="evidence" value="ECO:0007669"/>
    <property type="project" value="TreeGrafter"/>
</dbReference>
<evidence type="ECO:0000256" key="3">
    <source>
        <dbReference type="SAM" id="MobiDB-lite"/>
    </source>
</evidence>
<dbReference type="InterPro" id="IPR051226">
    <property type="entry name" value="PP1_Regulatory_Subunit"/>
</dbReference>
<protein>
    <submittedName>
        <fullName evidence="5">Protein phosphatase 1 regulatory subunit 16A</fullName>
    </submittedName>
</protein>
<evidence type="ECO:0000313" key="5">
    <source>
        <dbReference type="RefSeq" id="XP_026289051.1"/>
    </source>
</evidence>
<feature type="compositionally biased region" description="Low complexity" evidence="3">
    <location>
        <begin position="415"/>
        <end position="424"/>
    </location>
</feature>
<dbReference type="SUPFAM" id="SSF48403">
    <property type="entry name" value="Ankyrin repeat"/>
    <property type="match status" value="1"/>
</dbReference>